<dbReference type="AlphaFoldDB" id="A0ABD2QET2"/>
<dbReference type="PANTHER" id="PTHR12932">
    <property type="entry name" value="P25 ALPHA-RELATED"/>
    <property type="match status" value="1"/>
</dbReference>
<evidence type="ECO:0000313" key="3">
    <source>
        <dbReference type="EMBL" id="KAL3317787.1"/>
    </source>
</evidence>
<feature type="region of interest" description="Disordered" evidence="2">
    <location>
        <begin position="137"/>
        <end position="180"/>
    </location>
</feature>
<sequence length="180" mass="20307">MEINGKFHPSVIYYRAITKNIVLILLCFSVQKILVDCDILNKYFSMNSVDIELSKHLGKTHNKTKAVTISEFHDFVDQFLIPAYARDTRKSLEDADAFIKEALAKSLGPMLHGGTRFSVDSATVRMTDVAKYTGAHRERFDTETGRGRGKSGREDELRTDGFVSGYKLKDTHDQSHSSNN</sequence>
<dbReference type="Pfam" id="PF05517">
    <property type="entry name" value="p25-alpha"/>
    <property type="match status" value="1"/>
</dbReference>
<comment type="caution">
    <text evidence="3">The sequence shown here is derived from an EMBL/GenBank/DDBJ whole genome shotgun (WGS) entry which is preliminary data.</text>
</comment>
<dbReference type="InterPro" id="IPR008907">
    <property type="entry name" value="TPP/p25"/>
</dbReference>
<evidence type="ECO:0000313" key="4">
    <source>
        <dbReference type="Proteomes" id="UP001626550"/>
    </source>
</evidence>
<accession>A0ABD2QET2</accession>
<dbReference type="EMBL" id="JBJKFK010000330">
    <property type="protein sequence ID" value="KAL3317787.1"/>
    <property type="molecule type" value="Genomic_DNA"/>
</dbReference>
<gene>
    <name evidence="3" type="ORF">Ciccas_003548</name>
</gene>
<proteinExistence type="inferred from homology"/>
<dbReference type="SUPFAM" id="SSF47473">
    <property type="entry name" value="EF-hand"/>
    <property type="match status" value="1"/>
</dbReference>
<protein>
    <submittedName>
        <fullName evidence="3">Uncharacterized protein</fullName>
    </submittedName>
</protein>
<dbReference type="InterPro" id="IPR011992">
    <property type="entry name" value="EF-hand-dom_pair"/>
</dbReference>
<keyword evidence="4" id="KW-1185">Reference proteome</keyword>
<feature type="compositionally biased region" description="Basic and acidic residues" evidence="2">
    <location>
        <begin position="137"/>
        <end position="159"/>
    </location>
</feature>
<organism evidence="3 4">
    <name type="scientific">Cichlidogyrus casuarinus</name>
    <dbReference type="NCBI Taxonomy" id="1844966"/>
    <lineage>
        <taxon>Eukaryota</taxon>
        <taxon>Metazoa</taxon>
        <taxon>Spiralia</taxon>
        <taxon>Lophotrochozoa</taxon>
        <taxon>Platyhelminthes</taxon>
        <taxon>Monogenea</taxon>
        <taxon>Monopisthocotylea</taxon>
        <taxon>Dactylogyridea</taxon>
        <taxon>Ancyrocephalidae</taxon>
        <taxon>Cichlidogyrus</taxon>
    </lineage>
</organism>
<dbReference type="PANTHER" id="PTHR12932:SF9">
    <property type="entry name" value="TUBULIN POLYMERIZATION-PROMOTING PROTEIN HOMOLOG"/>
    <property type="match status" value="1"/>
</dbReference>
<evidence type="ECO:0000256" key="2">
    <source>
        <dbReference type="SAM" id="MobiDB-lite"/>
    </source>
</evidence>
<reference evidence="3 4" key="1">
    <citation type="submission" date="2024-11" db="EMBL/GenBank/DDBJ databases">
        <title>Adaptive evolution of stress response genes in parasites aligns with host niche diversity.</title>
        <authorList>
            <person name="Hahn C."/>
            <person name="Resl P."/>
        </authorList>
    </citation>
    <scope>NUCLEOTIDE SEQUENCE [LARGE SCALE GENOMIC DNA]</scope>
    <source>
        <strain evidence="3">EGGRZ-B1_66</strain>
        <tissue evidence="3">Body</tissue>
    </source>
</reference>
<name>A0ABD2QET2_9PLAT</name>
<comment type="similarity">
    <text evidence="1">Belongs to the TPPP family.</text>
</comment>
<feature type="compositionally biased region" description="Basic and acidic residues" evidence="2">
    <location>
        <begin position="167"/>
        <end position="180"/>
    </location>
</feature>
<dbReference type="Proteomes" id="UP001626550">
    <property type="component" value="Unassembled WGS sequence"/>
</dbReference>
<evidence type="ECO:0000256" key="1">
    <source>
        <dbReference type="ARBA" id="ARBA00010994"/>
    </source>
</evidence>